<protein>
    <recommendedName>
        <fullName evidence="2">Acyltransferase 3 domain-containing protein</fullName>
    </recommendedName>
</protein>
<evidence type="ECO:0000313" key="4">
    <source>
        <dbReference type="Proteomes" id="UP000801864"/>
    </source>
</evidence>
<feature type="transmembrane region" description="Helical" evidence="1">
    <location>
        <begin position="274"/>
        <end position="301"/>
    </location>
</feature>
<dbReference type="GO" id="GO:0016747">
    <property type="term" value="F:acyltransferase activity, transferring groups other than amino-acyl groups"/>
    <property type="evidence" value="ECO:0007669"/>
    <property type="project" value="InterPro"/>
</dbReference>
<keyword evidence="4" id="KW-1185">Reference proteome</keyword>
<feature type="transmembrane region" description="Helical" evidence="1">
    <location>
        <begin position="177"/>
        <end position="199"/>
    </location>
</feature>
<keyword evidence="1" id="KW-0812">Transmembrane</keyword>
<dbReference type="AlphaFoldDB" id="A0A9P4X930"/>
<sequence length="826" mass="94867">MAQVSILNTSKDWEEIHSEESDYDPELAKEANGYTMWRAASYLPKHKRVLNRIVNTLYQLPTIFQVAEKLRPTSYLDGLRGFAAFLVYWHHHELWAHGWEKQNPIFENGFGYDGKYHMVAFPFIRNFFTGGHYAVSTFFVISGYVLSLKPLTLMQAGEFTKLGDNIASAFFRRWPRLYLPIIAVVLAFITMWHMLGIWVNGQTMAGSWAEELWTFYVDFKNFSFVFKEGDLWLKYNVHLWSIPVEFKGSMVVYACHLALSRCSKAARLWCEASLIFYFMFITDGWYCALFCTGMLLCDLDLLAKKGELPFFLTRLEPIKDFIYYHLLVFSLYLGGIPAETADVRDMAKSRGWYYLSLLKPQAVFDYKWFYLWLASGFLVAIIPRIHWLKRFFETKFCQYLGRISFALYIVHGPVLCTLGDRLYMAVGFKGDDHAQHIPHWMNKIPLPKSGPLGLEVAFLIPQLILLPLTLALADGVTRWVDTPSVKFASWLYRSTLGGPSTEPLARGADEQSVYFTELVCYATFQFGVLRCLEPPTALPVQPTEGGICEGKLDYFSANVGPHDARVLYGPESPYIVYGSNSQFTCFGQFIQDFRELVDWTGQWGGSKAFLRGTELQRPLPWNAVEKNWFPFWDIAGQMYIHHDIAPKRVFARVLSDGSASVNLALLTEEQDNKCLEKYLPKTISENESVHQASNSLKITMCKRTDAICIADKSNTFIFTIWQHKSFYNWHAVYEPYVMLFQEQAPFAIHAMSKRPIWIHGRQQYPDRLTSEMIYVTSIAWKSPLLKYHGYLDDELFIGFGIEDKASGAIDITAEELLAGLGLCTEA</sequence>
<dbReference type="PANTHER" id="PTHR23028:SF125">
    <property type="entry name" value="ACYLTRANSFERASE"/>
    <property type="match status" value="1"/>
</dbReference>
<feature type="transmembrane region" description="Helical" evidence="1">
    <location>
        <begin position="321"/>
        <end position="338"/>
    </location>
</feature>
<evidence type="ECO:0000313" key="3">
    <source>
        <dbReference type="EMBL" id="KAF3063297.1"/>
    </source>
</evidence>
<proteinExistence type="predicted"/>
<dbReference type="PANTHER" id="PTHR23028">
    <property type="entry name" value="ACETYLTRANSFERASE"/>
    <property type="match status" value="1"/>
</dbReference>
<dbReference type="EMBL" id="QLNT01000019">
    <property type="protein sequence ID" value="KAF3063297.1"/>
    <property type="molecule type" value="Genomic_DNA"/>
</dbReference>
<evidence type="ECO:0000259" key="2">
    <source>
        <dbReference type="Pfam" id="PF01757"/>
    </source>
</evidence>
<dbReference type="Pfam" id="PF01757">
    <property type="entry name" value="Acyl_transf_3"/>
    <property type="match status" value="1"/>
</dbReference>
<feature type="transmembrane region" description="Helical" evidence="1">
    <location>
        <begin position="368"/>
        <end position="387"/>
    </location>
</feature>
<name>A0A9P4X930_9HYPO</name>
<comment type="caution">
    <text evidence="3">The sequence shown here is derived from an EMBL/GenBank/DDBJ whole genome shotgun (WGS) entry which is preliminary data.</text>
</comment>
<reference evidence="3 4" key="1">
    <citation type="submission" date="2018-06" db="EMBL/GenBank/DDBJ databases">
        <title>Genome analysis of cellulolytic fungus Trichoderma lentiforme CFAM-422.</title>
        <authorList>
            <person name="Steindorff A.S."/>
            <person name="Formighieri E.F."/>
            <person name="Midorikawa G.E.O."/>
            <person name="Tamietti M.S."/>
            <person name="Ramos E.Z."/>
            <person name="Silva A.S."/>
            <person name="Bon E.P.S."/>
            <person name="Mendes T.D."/>
            <person name="Damaso M.C.T."/>
            <person name="Favaro L.C.L."/>
        </authorList>
    </citation>
    <scope>NUCLEOTIDE SEQUENCE [LARGE SCALE GENOMIC DNA]</scope>
    <source>
        <strain evidence="3 4">CFAM-422</strain>
    </source>
</reference>
<dbReference type="Proteomes" id="UP000801864">
    <property type="component" value="Unassembled WGS sequence"/>
</dbReference>
<organism evidence="3 4">
    <name type="scientific">Trichoderma lentiforme</name>
    <dbReference type="NCBI Taxonomy" id="1567552"/>
    <lineage>
        <taxon>Eukaryota</taxon>
        <taxon>Fungi</taxon>
        <taxon>Dikarya</taxon>
        <taxon>Ascomycota</taxon>
        <taxon>Pezizomycotina</taxon>
        <taxon>Sordariomycetes</taxon>
        <taxon>Hypocreomycetidae</taxon>
        <taxon>Hypocreales</taxon>
        <taxon>Hypocreaceae</taxon>
        <taxon>Trichoderma</taxon>
    </lineage>
</organism>
<keyword evidence="1" id="KW-0472">Membrane</keyword>
<dbReference type="InterPro" id="IPR002656">
    <property type="entry name" value="Acyl_transf_3_dom"/>
</dbReference>
<evidence type="ECO:0000256" key="1">
    <source>
        <dbReference type="SAM" id="Phobius"/>
    </source>
</evidence>
<accession>A0A9P4X930</accession>
<keyword evidence="1" id="KW-1133">Transmembrane helix</keyword>
<gene>
    <name evidence="3" type="ORF">CFAM422_009977</name>
</gene>
<feature type="domain" description="Acyltransferase 3" evidence="2">
    <location>
        <begin position="75"/>
        <end position="425"/>
    </location>
</feature>
<dbReference type="InterPro" id="IPR050879">
    <property type="entry name" value="Acyltransferase_3"/>
</dbReference>